<evidence type="ECO:0000313" key="3">
    <source>
        <dbReference type="EMBL" id="KKR04413.1"/>
    </source>
</evidence>
<feature type="domain" description="Gfo/Idh/MocA-like oxidoreductase N-terminal" evidence="1">
    <location>
        <begin position="6"/>
        <end position="125"/>
    </location>
</feature>
<evidence type="ECO:0000259" key="2">
    <source>
        <dbReference type="Pfam" id="PF22725"/>
    </source>
</evidence>
<dbReference type="SUPFAM" id="SSF51735">
    <property type="entry name" value="NAD(P)-binding Rossmann-fold domains"/>
    <property type="match status" value="1"/>
</dbReference>
<protein>
    <submittedName>
        <fullName evidence="3">Oxidoreductase domain protein</fullName>
    </submittedName>
</protein>
<dbReference type="InterPro" id="IPR036291">
    <property type="entry name" value="NAD(P)-bd_dom_sf"/>
</dbReference>
<dbReference type="Gene3D" id="3.30.360.10">
    <property type="entry name" value="Dihydrodipicolinate Reductase, domain 2"/>
    <property type="match status" value="1"/>
</dbReference>
<dbReference type="AlphaFoldDB" id="A0A0G0MMS2"/>
<accession>A0A0G0MMS2</accession>
<dbReference type="Proteomes" id="UP000033935">
    <property type="component" value="Unassembled WGS sequence"/>
</dbReference>
<dbReference type="InterPro" id="IPR055170">
    <property type="entry name" value="GFO_IDH_MocA-like_dom"/>
</dbReference>
<dbReference type="InterPro" id="IPR052515">
    <property type="entry name" value="Gfo/Idh/MocA_Oxidoreductase"/>
</dbReference>
<evidence type="ECO:0000259" key="1">
    <source>
        <dbReference type="Pfam" id="PF01408"/>
    </source>
</evidence>
<dbReference type="GO" id="GO:0000166">
    <property type="term" value="F:nucleotide binding"/>
    <property type="evidence" value="ECO:0007669"/>
    <property type="project" value="InterPro"/>
</dbReference>
<feature type="domain" description="GFO/IDH/MocA-like oxidoreductase" evidence="2">
    <location>
        <begin position="139"/>
        <end position="259"/>
    </location>
</feature>
<sequence>MNERVQVGIIGLGTMGQGHIKTLLNDVPNCEVVAVCDTDEKRFKEAEGKGLLSEKMQRFSSYGKLIDSDLCKAVVVVTPHPFHPEISIYAFRKGLHVLSDKPIAITVSAADEMIREWKKTSLKFSTMYSMRTTSVNIAIKDFLLQGKLGDIRRVDMVCTKWLRTQRYYDEQTWRGTWKGEGAGLLLNQAPHNLDLLYWWFGPAEAVSAEVSKRFHNIETEDEVTANIRTRSGFPIRFYSTTGEAPGFDRVEIVGSKGTLIRDGRMAKVFTFLELEEEIEKTIYENENTMLDVAF</sequence>
<dbReference type="Pfam" id="PF22725">
    <property type="entry name" value="GFO_IDH_MocA_C3"/>
    <property type="match status" value="1"/>
</dbReference>
<proteinExistence type="predicted"/>
<dbReference type="PANTHER" id="PTHR43249">
    <property type="entry name" value="UDP-N-ACETYL-2-AMINO-2-DEOXY-D-GLUCURONATE OXIDASE"/>
    <property type="match status" value="1"/>
</dbReference>
<dbReference type="Gene3D" id="3.40.50.720">
    <property type="entry name" value="NAD(P)-binding Rossmann-like Domain"/>
    <property type="match status" value="1"/>
</dbReference>
<dbReference type="InterPro" id="IPR000683">
    <property type="entry name" value="Gfo/Idh/MocA-like_OxRdtase_N"/>
</dbReference>
<dbReference type="EMBL" id="LBWG01000008">
    <property type="protein sequence ID" value="KKR04413.1"/>
    <property type="molecule type" value="Genomic_DNA"/>
</dbReference>
<dbReference type="PANTHER" id="PTHR43249:SF1">
    <property type="entry name" value="D-GLUCOSIDE 3-DEHYDROGENASE"/>
    <property type="match status" value="1"/>
</dbReference>
<evidence type="ECO:0000313" key="4">
    <source>
        <dbReference type="Proteomes" id="UP000033935"/>
    </source>
</evidence>
<dbReference type="SUPFAM" id="SSF55347">
    <property type="entry name" value="Glyceraldehyde-3-phosphate dehydrogenase-like, C-terminal domain"/>
    <property type="match status" value="1"/>
</dbReference>
<comment type="caution">
    <text evidence="3">The sequence shown here is derived from an EMBL/GenBank/DDBJ whole genome shotgun (WGS) entry which is preliminary data.</text>
</comment>
<organism evidence="3 4">
    <name type="scientific">Candidatus Uhrbacteria bacterium GW2011_GWF2_39_13</name>
    <dbReference type="NCBI Taxonomy" id="1618995"/>
    <lineage>
        <taxon>Bacteria</taxon>
        <taxon>Candidatus Uhriibacteriota</taxon>
    </lineage>
</organism>
<dbReference type="Pfam" id="PF01408">
    <property type="entry name" value="GFO_IDH_MocA"/>
    <property type="match status" value="1"/>
</dbReference>
<reference evidence="3 4" key="1">
    <citation type="journal article" date="2015" name="Nature">
        <title>rRNA introns, odd ribosomes, and small enigmatic genomes across a large radiation of phyla.</title>
        <authorList>
            <person name="Brown C.T."/>
            <person name="Hug L.A."/>
            <person name="Thomas B.C."/>
            <person name="Sharon I."/>
            <person name="Castelle C.J."/>
            <person name="Singh A."/>
            <person name="Wilkins M.J."/>
            <person name="Williams K.H."/>
            <person name="Banfield J.F."/>
        </authorList>
    </citation>
    <scope>NUCLEOTIDE SEQUENCE [LARGE SCALE GENOMIC DNA]</scope>
</reference>
<gene>
    <name evidence="3" type="ORF">UT30_C0008G0035</name>
</gene>
<name>A0A0G0MMS2_9BACT</name>